<proteinExistence type="predicted"/>
<dbReference type="AlphaFoldDB" id="A0A1G9MGE0"/>
<sequence length="186" mass="20830">MIAGISLLVVIIALSLVFIYKREMLYRVRLKNLSGSTKELQDELEHTADQVVKRMELHISQLEYLISEADDKIALLDKKLAEVDRRAARKQTTLDLSENNEKYSYYQSEDSLLSDSGEAKQKACAPIVDAPRSAGKAQADGNHKHVILTMAEQGYDVTEIARATGMGRGAIMLLIQLHKKQEKNSN</sequence>
<evidence type="ECO:0000313" key="2">
    <source>
        <dbReference type="EMBL" id="SDL73330.1"/>
    </source>
</evidence>
<protein>
    <submittedName>
        <fullName evidence="2">Uncharacterized protein</fullName>
    </submittedName>
</protein>
<keyword evidence="1" id="KW-0175">Coiled coil</keyword>
<feature type="coiled-coil region" evidence="1">
    <location>
        <begin position="30"/>
        <end position="86"/>
    </location>
</feature>
<name>A0A1G9MGE0_9FIRM</name>
<organism evidence="2 3">
    <name type="scientific">Dendrosporobacter quercicolus</name>
    <dbReference type="NCBI Taxonomy" id="146817"/>
    <lineage>
        <taxon>Bacteria</taxon>
        <taxon>Bacillati</taxon>
        <taxon>Bacillota</taxon>
        <taxon>Negativicutes</taxon>
        <taxon>Selenomonadales</taxon>
        <taxon>Sporomusaceae</taxon>
        <taxon>Dendrosporobacter</taxon>
    </lineage>
</organism>
<gene>
    <name evidence="2" type="ORF">SAMN04488502_101683</name>
</gene>
<dbReference type="Proteomes" id="UP000214880">
    <property type="component" value="Unassembled WGS sequence"/>
</dbReference>
<evidence type="ECO:0000313" key="3">
    <source>
        <dbReference type="Proteomes" id="UP000214880"/>
    </source>
</evidence>
<evidence type="ECO:0000256" key="1">
    <source>
        <dbReference type="SAM" id="Coils"/>
    </source>
</evidence>
<dbReference type="EMBL" id="FNHB01000001">
    <property type="protein sequence ID" value="SDL73330.1"/>
    <property type="molecule type" value="Genomic_DNA"/>
</dbReference>
<dbReference type="InterPro" id="IPR046118">
    <property type="entry name" value="DUF6115"/>
</dbReference>
<reference evidence="2 3" key="1">
    <citation type="submission" date="2016-10" db="EMBL/GenBank/DDBJ databases">
        <authorList>
            <person name="de Groot N.N."/>
        </authorList>
    </citation>
    <scope>NUCLEOTIDE SEQUENCE [LARGE SCALE GENOMIC DNA]</scope>
    <source>
        <strain evidence="2 3">DSM 1736</strain>
    </source>
</reference>
<dbReference type="Pfam" id="PF19610">
    <property type="entry name" value="DUF6115"/>
    <property type="match status" value="1"/>
</dbReference>
<keyword evidence="3" id="KW-1185">Reference proteome</keyword>
<accession>A0A1G9MGE0</accession>
<dbReference type="STRING" id="146817.SAMN04488502_101683"/>